<evidence type="ECO:0000313" key="2">
    <source>
        <dbReference type="Proteomes" id="UP001164539"/>
    </source>
</evidence>
<dbReference type="EMBL" id="CM051403">
    <property type="protein sequence ID" value="KAJ4709139.1"/>
    <property type="molecule type" value="Genomic_DNA"/>
</dbReference>
<reference evidence="1 2" key="1">
    <citation type="journal article" date="2023" name="Science">
        <title>Complex scaffold remodeling in plant triterpene biosynthesis.</title>
        <authorList>
            <person name="De La Pena R."/>
            <person name="Hodgson H."/>
            <person name="Liu J.C."/>
            <person name="Stephenson M.J."/>
            <person name="Martin A.C."/>
            <person name="Owen C."/>
            <person name="Harkess A."/>
            <person name="Leebens-Mack J."/>
            <person name="Jimenez L.E."/>
            <person name="Osbourn A."/>
            <person name="Sattely E.S."/>
        </authorList>
    </citation>
    <scope>NUCLEOTIDE SEQUENCE [LARGE SCALE GENOMIC DNA]</scope>
    <source>
        <strain evidence="2">cv. JPN11</strain>
        <tissue evidence="1">Leaf</tissue>
    </source>
</reference>
<accession>A0ACC1XCY5</accession>
<proteinExistence type="predicted"/>
<keyword evidence="2" id="KW-1185">Reference proteome</keyword>
<feature type="non-terminal residue" evidence="1">
    <location>
        <position position="1"/>
    </location>
</feature>
<comment type="caution">
    <text evidence="1">The sequence shown here is derived from an EMBL/GenBank/DDBJ whole genome shotgun (WGS) entry which is preliminary data.</text>
</comment>
<protein>
    <submittedName>
        <fullName evidence="1">Organic cation/carnitine transporter like</fullName>
    </submittedName>
</protein>
<evidence type="ECO:0000313" key="1">
    <source>
        <dbReference type="EMBL" id="KAJ4709139.1"/>
    </source>
</evidence>
<sequence length="209" mass="23281">GTGLGCGHVFFSWFLEFVPPSNRGMWMTIFSIFWTLGSVSEAALAWIVMPRLNWRWLLALSAIPSFILLILTSFMPESPRYLLTKGSLISDRTTKLGEEFATSEETPLLTSTTNKTTELKSGFSSFLMLFSPRLFRATILLWIIFFGNSFIYYGIVLLTSSLSSTQSKCSSSTLLSENVRDANLYLDLFITGLAELPGVSFSCNNCGPE</sequence>
<dbReference type="Proteomes" id="UP001164539">
    <property type="component" value="Chromosome 10"/>
</dbReference>
<gene>
    <name evidence="1" type="ORF">OWV82_018974</name>
</gene>
<organism evidence="1 2">
    <name type="scientific">Melia azedarach</name>
    <name type="common">Chinaberry tree</name>
    <dbReference type="NCBI Taxonomy" id="155640"/>
    <lineage>
        <taxon>Eukaryota</taxon>
        <taxon>Viridiplantae</taxon>
        <taxon>Streptophyta</taxon>
        <taxon>Embryophyta</taxon>
        <taxon>Tracheophyta</taxon>
        <taxon>Spermatophyta</taxon>
        <taxon>Magnoliopsida</taxon>
        <taxon>eudicotyledons</taxon>
        <taxon>Gunneridae</taxon>
        <taxon>Pentapetalae</taxon>
        <taxon>rosids</taxon>
        <taxon>malvids</taxon>
        <taxon>Sapindales</taxon>
        <taxon>Meliaceae</taxon>
        <taxon>Melia</taxon>
    </lineage>
</organism>
<name>A0ACC1XCY5_MELAZ</name>